<dbReference type="InterPro" id="IPR039425">
    <property type="entry name" value="RNA_pol_sigma-70-like"/>
</dbReference>
<keyword evidence="4" id="KW-0804">Transcription</keyword>
<dbReference type="InterPro" id="IPR007627">
    <property type="entry name" value="RNA_pol_sigma70_r2"/>
</dbReference>
<evidence type="ECO:0000259" key="6">
    <source>
        <dbReference type="Pfam" id="PF08281"/>
    </source>
</evidence>
<dbReference type="STRING" id="1921510.BSL82_05340"/>
<name>A0A1L3ZZB3_9SPHN</name>
<keyword evidence="2" id="KW-0805">Transcription regulation</keyword>
<dbReference type="InterPro" id="IPR013325">
    <property type="entry name" value="RNA_pol_sigma_r2"/>
</dbReference>
<dbReference type="Gene3D" id="1.10.10.10">
    <property type="entry name" value="Winged helix-like DNA-binding domain superfamily/Winged helix DNA-binding domain"/>
    <property type="match status" value="1"/>
</dbReference>
<evidence type="ECO:0000313" key="8">
    <source>
        <dbReference type="Proteomes" id="UP000182063"/>
    </source>
</evidence>
<dbReference type="RefSeq" id="WP_072598612.1">
    <property type="nucleotide sequence ID" value="NZ_CP018221.1"/>
</dbReference>
<evidence type="ECO:0000256" key="2">
    <source>
        <dbReference type="ARBA" id="ARBA00023015"/>
    </source>
</evidence>
<accession>A0A1L3ZZB3</accession>
<dbReference type="Gene3D" id="1.10.1740.10">
    <property type="match status" value="1"/>
</dbReference>
<dbReference type="PANTHER" id="PTHR43133:SF25">
    <property type="entry name" value="RNA POLYMERASE SIGMA FACTOR RFAY-RELATED"/>
    <property type="match status" value="1"/>
</dbReference>
<evidence type="ECO:0000256" key="4">
    <source>
        <dbReference type="ARBA" id="ARBA00023163"/>
    </source>
</evidence>
<dbReference type="InterPro" id="IPR013324">
    <property type="entry name" value="RNA_pol_sigma_r3/r4-like"/>
</dbReference>
<dbReference type="NCBIfam" id="TIGR02937">
    <property type="entry name" value="sigma70-ECF"/>
    <property type="match status" value="1"/>
</dbReference>
<dbReference type="CDD" id="cd06171">
    <property type="entry name" value="Sigma70_r4"/>
    <property type="match status" value="1"/>
</dbReference>
<dbReference type="GO" id="GO:0006352">
    <property type="term" value="P:DNA-templated transcription initiation"/>
    <property type="evidence" value="ECO:0007669"/>
    <property type="project" value="InterPro"/>
</dbReference>
<organism evidence="7 8">
    <name type="scientific">Tardibacter chloracetimidivorans</name>
    <dbReference type="NCBI Taxonomy" id="1921510"/>
    <lineage>
        <taxon>Bacteria</taxon>
        <taxon>Pseudomonadati</taxon>
        <taxon>Pseudomonadota</taxon>
        <taxon>Alphaproteobacteria</taxon>
        <taxon>Sphingomonadales</taxon>
        <taxon>Sphingomonadaceae</taxon>
        <taxon>Tardibacter</taxon>
    </lineage>
</organism>
<protein>
    <submittedName>
        <fullName evidence="7">RNA polymerase subunit sigma-70</fullName>
    </submittedName>
</protein>
<evidence type="ECO:0000256" key="1">
    <source>
        <dbReference type="ARBA" id="ARBA00010641"/>
    </source>
</evidence>
<keyword evidence="3" id="KW-0731">Sigma factor</keyword>
<evidence type="ECO:0000313" key="7">
    <source>
        <dbReference type="EMBL" id="API60960.1"/>
    </source>
</evidence>
<reference evidence="8" key="1">
    <citation type="submission" date="2016-11" db="EMBL/GenBank/DDBJ databases">
        <title>Complete Genome Sequence of alachlor-degrading Sphingomonas sp. strain JJ-A5.</title>
        <authorList>
            <person name="Lee H."/>
            <person name="Ka J.-O."/>
        </authorList>
    </citation>
    <scope>NUCLEOTIDE SEQUENCE [LARGE SCALE GENOMIC DNA]</scope>
    <source>
        <strain evidence="8">JJ-A5</strain>
    </source>
</reference>
<dbReference type="GO" id="GO:0016987">
    <property type="term" value="F:sigma factor activity"/>
    <property type="evidence" value="ECO:0007669"/>
    <property type="project" value="UniProtKB-KW"/>
</dbReference>
<dbReference type="InterPro" id="IPR013249">
    <property type="entry name" value="RNA_pol_sigma70_r4_t2"/>
</dbReference>
<dbReference type="GO" id="GO:0003677">
    <property type="term" value="F:DNA binding"/>
    <property type="evidence" value="ECO:0007669"/>
    <property type="project" value="InterPro"/>
</dbReference>
<dbReference type="AlphaFoldDB" id="A0A1L3ZZB3"/>
<proteinExistence type="inferred from homology"/>
<feature type="domain" description="RNA polymerase sigma factor 70 region 4 type 2" evidence="6">
    <location>
        <begin position="121"/>
        <end position="171"/>
    </location>
</feature>
<dbReference type="InterPro" id="IPR014284">
    <property type="entry name" value="RNA_pol_sigma-70_dom"/>
</dbReference>
<feature type="domain" description="RNA polymerase sigma-70 region 2" evidence="5">
    <location>
        <begin position="32"/>
        <end position="92"/>
    </location>
</feature>
<evidence type="ECO:0000259" key="5">
    <source>
        <dbReference type="Pfam" id="PF04542"/>
    </source>
</evidence>
<dbReference type="Pfam" id="PF08281">
    <property type="entry name" value="Sigma70_r4_2"/>
    <property type="match status" value="1"/>
</dbReference>
<dbReference type="KEGG" id="sphj:BSL82_05340"/>
<dbReference type="EMBL" id="CP018221">
    <property type="protein sequence ID" value="API60960.1"/>
    <property type="molecule type" value="Genomic_DNA"/>
</dbReference>
<dbReference type="InterPro" id="IPR036388">
    <property type="entry name" value="WH-like_DNA-bd_sf"/>
</dbReference>
<dbReference type="Pfam" id="PF04542">
    <property type="entry name" value="Sigma70_r2"/>
    <property type="match status" value="1"/>
</dbReference>
<dbReference type="Proteomes" id="UP000182063">
    <property type="component" value="Chromosome"/>
</dbReference>
<dbReference type="SUPFAM" id="SSF88659">
    <property type="entry name" value="Sigma3 and sigma4 domains of RNA polymerase sigma factors"/>
    <property type="match status" value="1"/>
</dbReference>
<comment type="similarity">
    <text evidence="1">Belongs to the sigma-70 factor family. ECF subfamily.</text>
</comment>
<dbReference type="SUPFAM" id="SSF88946">
    <property type="entry name" value="Sigma2 domain of RNA polymerase sigma factors"/>
    <property type="match status" value="1"/>
</dbReference>
<sequence>MTAEKNDAESTARSTSGAARDEFKQELLTVIPHLRAFARSLTGRADLADDLVQETLLKAWAARDRYAPGTRMKSWTFVILRNSYLTILRRSRFRGEVDEESMNRMLSAPAGQDHSLHLSDVQRGLLELPESQREALILVGAGGFSYEEAAEICGCAVGTVKSRVARARVALEKIVTEGGFTESTEGANLSDPHAAILASVDRLSGPAG</sequence>
<dbReference type="OrthoDB" id="9803470at2"/>
<keyword evidence="8" id="KW-1185">Reference proteome</keyword>
<evidence type="ECO:0000256" key="3">
    <source>
        <dbReference type="ARBA" id="ARBA00023082"/>
    </source>
</evidence>
<gene>
    <name evidence="7" type="ORF">BSL82_05340</name>
</gene>
<dbReference type="PANTHER" id="PTHR43133">
    <property type="entry name" value="RNA POLYMERASE ECF-TYPE SIGMA FACTO"/>
    <property type="match status" value="1"/>
</dbReference>